<dbReference type="GO" id="GO:0009253">
    <property type="term" value="P:peptidoglycan catabolic process"/>
    <property type="evidence" value="ECO:0007669"/>
    <property type="project" value="InterPro"/>
</dbReference>
<proteinExistence type="inferred from homology"/>
<dbReference type="SUPFAM" id="SSF47090">
    <property type="entry name" value="PGBD-like"/>
    <property type="match status" value="1"/>
</dbReference>
<evidence type="ECO:0000313" key="9">
    <source>
        <dbReference type="EMBL" id="OIK19461.1"/>
    </source>
</evidence>
<evidence type="ECO:0000256" key="6">
    <source>
        <dbReference type="ARBA" id="ARBA00030881"/>
    </source>
</evidence>
<dbReference type="SUPFAM" id="SSF55846">
    <property type="entry name" value="N-acetylmuramoyl-L-alanine amidase-like"/>
    <property type="match status" value="1"/>
</dbReference>
<name>A0AAP7N4G1_BACAM</name>
<dbReference type="PANTHER" id="PTHR30417">
    <property type="entry name" value="N-ACETYLMURAMOYL-L-ALANINE AMIDASE AMID"/>
    <property type="match status" value="1"/>
</dbReference>
<gene>
    <name evidence="9" type="ORF">BKP66_17570</name>
</gene>
<dbReference type="Pfam" id="PF01471">
    <property type="entry name" value="PG_binding_1"/>
    <property type="match status" value="1"/>
</dbReference>
<evidence type="ECO:0000256" key="1">
    <source>
        <dbReference type="ARBA" id="ARBA00001561"/>
    </source>
</evidence>
<evidence type="ECO:0000313" key="10">
    <source>
        <dbReference type="Proteomes" id="UP000180036"/>
    </source>
</evidence>
<evidence type="ECO:0000256" key="4">
    <source>
        <dbReference type="ARBA" id="ARBA00022801"/>
    </source>
</evidence>
<dbReference type="InterPro" id="IPR036365">
    <property type="entry name" value="PGBD-like_sf"/>
</dbReference>
<dbReference type="PANTHER" id="PTHR30417:SF1">
    <property type="entry name" value="N-ACETYLMURAMOYL-L-ALANINE AMIDASE AMID"/>
    <property type="match status" value="1"/>
</dbReference>
<dbReference type="InterPro" id="IPR036505">
    <property type="entry name" value="Amidase/PGRP_sf"/>
</dbReference>
<dbReference type="RefSeq" id="WP_071348459.1">
    <property type="nucleotide sequence ID" value="NZ_MOEA01000005.1"/>
</dbReference>
<reference evidence="9 10" key="1">
    <citation type="submission" date="2016-10" db="EMBL/GenBank/DDBJ databases">
        <authorList>
            <person name="Marach S."/>
            <person name="Prathuangwong S."/>
            <person name="Takikawa Y."/>
            <person name="Dohra H."/>
        </authorList>
    </citation>
    <scope>NUCLEOTIDE SEQUENCE [LARGE SCALE GENOMIC DNA]</scope>
    <source>
        <strain evidence="9 10">K2</strain>
    </source>
</reference>
<evidence type="ECO:0000256" key="3">
    <source>
        <dbReference type="ARBA" id="ARBA00011901"/>
    </source>
</evidence>
<accession>A0AAP7N4G1</accession>
<sequence length="387" mass="42622">MSAYRNQYIDINKWTRPGIKNNGVKKLAVHYTANPGASAANHYRYFGQTLPAQNRNLSEKKQTFASAHIFVDRTEAICIIPLNEVAYHANDVQQFVNGQPYRGVAALKPNANFLSIGVELCIEKNGTFHPDTIARAEQVCAELCKKFKLDPINDIVRHYDITHKICPAPWVSRSQGFTDFKNGVKARLGGVVINKPTNNKSKTNTDSNKGRFIKNTVVSSDGLVLRTQRSASSSMVLNLPNGTVVKYQLGSTVNGWGYVEYTNSKGQTFHGYVNVSYIKSDNELKSGGKKKVTASKPKNTQKSKFSLPAGTFKVTSPLTRGEAVKQIQTALAALHYYPDKSAKNFGIDGSYGAKTANAVKRFQSMYGLPADGIYGPKTKAKLEKLLK</sequence>
<dbReference type="Proteomes" id="UP000180036">
    <property type="component" value="Unassembled WGS sequence"/>
</dbReference>
<evidence type="ECO:0000256" key="7">
    <source>
        <dbReference type="ARBA" id="ARBA00032390"/>
    </source>
</evidence>
<comment type="catalytic activity">
    <reaction evidence="1">
        <text>Hydrolyzes the link between N-acetylmuramoyl residues and L-amino acid residues in certain cell-wall glycopeptides.</text>
        <dbReference type="EC" id="3.5.1.28"/>
    </reaction>
</comment>
<keyword evidence="4" id="KW-0378">Hydrolase</keyword>
<dbReference type="AlphaFoldDB" id="A0AAP7N4G1"/>
<dbReference type="GO" id="GO:0008745">
    <property type="term" value="F:N-acetylmuramoyl-L-alanine amidase activity"/>
    <property type="evidence" value="ECO:0007669"/>
    <property type="project" value="UniProtKB-EC"/>
</dbReference>
<dbReference type="EC" id="3.5.1.28" evidence="3"/>
<comment type="caution">
    <text evidence="9">The sequence shown here is derived from an EMBL/GenBank/DDBJ whole genome shotgun (WGS) entry which is preliminary data.</text>
</comment>
<dbReference type="Pfam" id="PF01510">
    <property type="entry name" value="Amidase_2"/>
    <property type="match status" value="1"/>
</dbReference>
<dbReference type="GO" id="GO:0009254">
    <property type="term" value="P:peptidoglycan turnover"/>
    <property type="evidence" value="ECO:0007669"/>
    <property type="project" value="TreeGrafter"/>
</dbReference>
<organism evidence="9 10">
    <name type="scientific">Bacillus amyloliquefaciens</name>
    <name type="common">Bacillus velezensis</name>
    <dbReference type="NCBI Taxonomy" id="1390"/>
    <lineage>
        <taxon>Bacteria</taxon>
        <taxon>Bacillati</taxon>
        <taxon>Bacillota</taxon>
        <taxon>Bacilli</taxon>
        <taxon>Bacillales</taxon>
        <taxon>Bacillaceae</taxon>
        <taxon>Bacillus</taxon>
        <taxon>Bacillus amyloliquefaciens group</taxon>
    </lineage>
</organism>
<dbReference type="InterPro" id="IPR036366">
    <property type="entry name" value="PGBDSf"/>
</dbReference>
<dbReference type="GO" id="GO:0071555">
    <property type="term" value="P:cell wall organization"/>
    <property type="evidence" value="ECO:0007669"/>
    <property type="project" value="UniProtKB-KW"/>
</dbReference>
<dbReference type="Gene3D" id="3.40.80.10">
    <property type="entry name" value="Peptidoglycan recognition protein-like"/>
    <property type="match status" value="1"/>
</dbReference>
<evidence type="ECO:0000256" key="5">
    <source>
        <dbReference type="ARBA" id="ARBA00023316"/>
    </source>
</evidence>
<dbReference type="InterPro" id="IPR002477">
    <property type="entry name" value="Peptidoglycan-bd-like"/>
</dbReference>
<dbReference type="Gene3D" id="1.10.101.10">
    <property type="entry name" value="PGBD-like superfamily/PGBD"/>
    <property type="match status" value="1"/>
</dbReference>
<evidence type="ECO:0000256" key="2">
    <source>
        <dbReference type="ARBA" id="ARBA00007553"/>
    </source>
</evidence>
<feature type="domain" description="N-acetylmuramoyl-L-alanine amidase" evidence="8">
    <location>
        <begin position="14"/>
        <end position="184"/>
    </location>
</feature>
<protein>
    <recommendedName>
        <fullName evidence="3">N-acetylmuramoyl-L-alanine amidase</fullName>
        <ecNumber evidence="3">3.5.1.28</ecNumber>
    </recommendedName>
    <alternativeName>
        <fullName evidence="7">Autolysin</fullName>
    </alternativeName>
    <alternativeName>
        <fullName evidence="6">Cell wall hydrolase</fullName>
    </alternativeName>
</protein>
<dbReference type="SMART" id="SM00644">
    <property type="entry name" value="Ami_2"/>
    <property type="match status" value="1"/>
</dbReference>
<comment type="similarity">
    <text evidence="2">Belongs to the N-acetylmuramoyl-L-alanine amidase 2 family.</text>
</comment>
<keyword evidence="5" id="KW-0961">Cell wall biogenesis/degradation</keyword>
<evidence type="ECO:0000259" key="8">
    <source>
        <dbReference type="SMART" id="SM00644"/>
    </source>
</evidence>
<dbReference type="InterPro" id="IPR051206">
    <property type="entry name" value="NAMLAA_amidase_2"/>
</dbReference>
<dbReference type="CDD" id="cd06583">
    <property type="entry name" value="PGRP"/>
    <property type="match status" value="1"/>
</dbReference>
<dbReference type="Gene3D" id="2.30.30.40">
    <property type="entry name" value="SH3 Domains"/>
    <property type="match status" value="1"/>
</dbReference>
<dbReference type="EMBL" id="MOEA01000005">
    <property type="protein sequence ID" value="OIK19461.1"/>
    <property type="molecule type" value="Genomic_DNA"/>
</dbReference>
<dbReference type="InterPro" id="IPR002502">
    <property type="entry name" value="Amidase_domain"/>
</dbReference>